<dbReference type="InParanoid" id="A0A165Z3B4"/>
<name>A0A165Z3B4_EXIGL</name>
<dbReference type="Proteomes" id="UP000077266">
    <property type="component" value="Unassembled WGS sequence"/>
</dbReference>
<evidence type="ECO:0000313" key="1">
    <source>
        <dbReference type="EMBL" id="KZV78999.1"/>
    </source>
</evidence>
<sequence length="332" mass="36142">MRRADSIARRGNTYLDTAASSAYDLTARDFCASWSHPNLLGVARVILAAFSNHATFCTPHNTGLPTKLPYSAVTDDPVIIDEDFDRHRIIVSVLYLRYGTLSSPEWGPDAPPSHACFIVFSFEFSSTSTIIDQRFTSATVTLNFTSHSQSPKSSSLDRCPIAAALAPEEEVHDLESEKRVRKFMSGKVNLGAGFAGLSADIAQVSAGKSENFTQHSTRTARGIGRATSKVEFFYQENKARKSGIAYKYTAAVILSRLDGPPTITASIIAHKSRLSRSLQCAKSVDVGSMETSGEFPKETRNQSAFASAGFEIVAEPRRSDWEAGPSQEGSHF</sequence>
<protein>
    <submittedName>
        <fullName evidence="1">Uncharacterized protein</fullName>
    </submittedName>
</protein>
<gene>
    <name evidence="1" type="ORF">EXIGLDRAFT_707934</name>
</gene>
<keyword evidence="2" id="KW-1185">Reference proteome</keyword>
<proteinExistence type="predicted"/>
<dbReference type="AlphaFoldDB" id="A0A165Z3B4"/>
<accession>A0A165Z3B4</accession>
<reference evidence="1 2" key="1">
    <citation type="journal article" date="2016" name="Mol. Biol. Evol.">
        <title>Comparative Genomics of Early-Diverging Mushroom-Forming Fungi Provides Insights into the Origins of Lignocellulose Decay Capabilities.</title>
        <authorList>
            <person name="Nagy L.G."/>
            <person name="Riley R."/>
            <person name="Tritt A."/>
            <person name="Adam C."/>
            <person name="Daum C."/>
            <person name="Floudas D."/>
            <person name="Sun H."/>
            <person name="Yadav J.S."/>
            <person name="Pangilinan J."/>
            <person name="Larsson K.H."/>
            <person name="Matsuura K."/>
            <person name="Barry K."/>
            <person name="Labutti K."/>
            <person name="Kuo R."/>
            <person name="Ohm R.A."/>
            <person name="Bhattacharya S.S."/>
            <person name="Shirouzu T."/>
            <person name="Yoshinaga Y."/>
            <person name="Martin F.M."/>
            <person name="Grigoriev I.V."/>
            <person name="Hibbett D.S."/>
        </authorList>
    </citation>
    <scope>NUCLEOTIDE SEQUENCE [LARGE SCALE GENOMIC DNA]</scope>
    <source>
        <strain evidence="1 2">HHB12029</strain>
    </source>
</reference>
<evidence type="ECO:0000313" key="2">
    <source>
        <dbReference type="Proteomes" id="UP000077266"/>
    </source>
</evidence>
<organism evidence="1 2">
    <name type="scientific">Exidia glandulosa HHB12029</name>
    <dbReference type="NCBI Taxonomy" id="1314781"/>
    <lineage>
        <taxon>Eukaryota</taxon>
        <taxon>Fungi</taxon>
        <taxon>Dikarya</taxon>
        <taxon>Basidiomycota</taxon>
        <taxon>Agaricomycotina</taxon>
        <taxon>Agaricomycetes</taxon>
        <taxon>Auriculariales</taxon>
        <taxon>Exidiaceae</taxon>
        <taxon>Exidia</taxon>
    </lineage>
</organism>
<dbReference type="EMBL" id="KV426704">
    <property type="protein sequence ID" value="KZV78999.1"/>
    <property type="molecule type" value="Genomic_DNA"/>
</dbReference>